<dbReference type="Gene3D" id="3.90.226.10">
    <property type="entry name" value="2-enoyl-CoA Hydratase, Chain A, domain 1"/>
    <property type="match status" value="1"/>
</dbReference>
<dbReference type="SUPFAM" id="SSF52096">
    <property type="entry name" value="ClpP/crotonase"/>
    <property type="match status" value="1"/>
</dbReference>
<comment type="caution">
    <text evidence="4">The sequence shown here is derived from an EMBL/GenBank/DDBJ whole genome shotgun (WGS) entry which is preliminary data.</text>
</comment>
<dbReference type="CDD" id="cd06558">
    <property type="entry name" value="crotonase-like"/>
    <property type="match status" value="1"/>
</dbReference>
<dbReference type="PANTHER" id="PTHR43684">
    <property type="match status" value="1"/>
</dbReference>
<evidence type="ECO:0000313" key="5">
    <source>
        <dbReference type="EMBL" id="CAF1284043.1"/>
    </source>
</evidence>
<dbReference type="InterPro" id="IPR029045">
    <property type="entry name" value="ClpP/crotonase-like_dom_sf"/>
</dbReference>
<accession>A0A814FIF0</accession>
<dbReference type="InterPro" id="IPR051053">
    <property type="entry name" value="ECH/Chromodomain_protein"/>
</dbReference>
<name>A0A814FIF0_9BILA</name>
<dbReference type="Proteomes" id="UP000663854">
    <property type="component" value="Unassembled WGS sequence"/>
</dbReference>
<dbReference type="GO" id="GO:0005777">
    <property type="term" value="C:peroxisome"/>
    <property type="evidence" value="ECO:0007669"/>
    <property type="project" value="UniProtKB-SubCell"/>
</dbReference>
<proteinExistence type="predicted"/>
<dbReference type="GO" id="GO:0004165">
    <property type="term" value="F:delta(3)-delta(2)-enoyl-CoA isomerase activity"/>
    <property type="evidence" value="ECO:0007669"/>
    <property type="project" value="UniProtKB-ARBA"/>
</dbReference>
<gene>
    <name evidence="5" type="ORF">JXQ802_LOCUS28643</name>
    <name evidence="4" type="ORF">PYM288_LOCUS13652</name>
</gene>
<organism evidence="4 6">
    <name type="scientific">Rotaria sordida</name>
    <dbReference type="NCBI Taxonomy" id="392033"/>
    <lineage>
        <taxon>Eukaryota</taxon>
        <taxon>Metazoa</taxon>
        <taxon>Spiralia</taxon>
        <taxon>Gnathifera</taxon>
        <taxon>Rotifera</taxon>
        <taxon>Eurotatoria</taxon>
        <taxon>Bdelloidea</taxon>
        <taxon>Philodinida</taxon>
        <taxon>Philodinidae</taxon>
        <taxon>Rotaria</taxon>
    </lineage>
</organism>
<evidence type="ECO:0000313" key="6">
    <source>
        <dbReference type="Proteomes" id="UP000663854"/>
    </source>
</evidence>
<keyword evidence="3" id="KW-0413">Isomerase</keyword>
<dbReference type="PANTHER" id="PTHR43684:SF1">
    <property type="entry name" value="ENOYL-COA DELTA ISOMERASE 2"/>
    <property type="match status" value="1"/>
</dbReference>
<evidence type="ECO:0000256" key="1">
    <source>
        <dbReference type="ARBA" id="ARBA00004275"/>
    </source>
</evidence>
<dbReference type="Pfam" id="PF00378">
    <property type="entry name" value="ECH_1"/>
    <property type="match status" value="1"/>
</dbReference>
<dbReference type="Proteomes" id="UP000663870">
    <property type="component" value="Unassembled WGS sequence"/>
</dbReference>
<dbReference type="Gene3D" id="1.10.12.10">
    <property type="entry name" value="Lyase 2-enoyl-coa Hydratase, Chain A, domain 2"/>
    <property type="match status" value="1"/>
</dbReference>
<dbReference type="EMBL" id="CAJNOL010001087">
    <property type="protein sequence ID" value="CAF1284043.1"/>
    <property type="molecule type" value="Genomic_DNA"/>
</dbReference>
<evidence type="ECO:0000313" key="7">
    <source>
        <dbReference type="Proteomes" id="UP000663870"/>
    </source>
</evidence>
<dbReference type="EMBL" id="CAJNOH010000280">
    <property type="protein sequence ID" value="CAF0981763.1"/>
    <property type="molecule type" value="Genomic_DNA"/>
</dbReference>
<evidence type="ECO:0000256" key="3">
    <source>
        <dbReference type="ARBA" id="ARBA00023235"/>
    </source>
</evidence>
<evidence type="ECO:0000256" key="2">
    <source>
        <dbReference type="ARBA" id="ARBA00023140"/>
    </source>
</evidence>
<reference evidence="4" key="1">
    <citation type="submission" date="2021-02" db="EMBL/GenBank/DDBJ databases">
        <authorList>
            <person name="Nowell W R."/>
        </authorList>
    </citation>
    <scope>NUCLEOTIDE SEQUENCE</scope>
</reference>
<evidence type="ECO:0008006" key="8">
    <source>
        <dbReference type="Google" id="ProtNLM"/>
    </source>
</evidence>
<keyword evidence="2" id="KW-0576">Peroxisome</keyword>
<keyword evidence="7" id="KW-1185">Reference proteome</keyword>
<dbReference type="AlphaFoldDB" id="A0A814FIF0"/>
<protein>
    <recommendedName>
        <fullName evidence="8">Enoyl-CoA delta isomerase 2, mitochondrial</fullName>
    </recommendedName>
</protein>
<dbReference type="InterPro" id="IPR014748">
    <property type="entry name" value="Enoyl-CoA_hydra_C"/>
</dbReference>
<sequence>MNNKSEELVSYSNGKNESFIEYIELIKKSQLHWEIILNRPEKYNAITSSMYDRLTEILNQGAKDEELVLLSITGKGKYYSSGTDLTDPAKSFASTTTTDIETIAERGKNRLKSFIESLINFPKILISFVNGPAIGISVSTLALFDGVYASSSSTFSLPFIRTAQTTEGCSSFTFPNIMGSLHAKEILLFDQKLTAEQAQQRGLVTRVIQDDLLEKEKDEICQFILSLPKQSLLTTKQLIQRWNIDTLKIVNQQELNILKQQWLSQEFPQAILTFINRRKKSNL</sequence>
<comment type="subcellular location">
    <subcellularLocation>
        <location evidence="1">Peroxisome</location>
    </subcellularLocation>
</comment>
<evidence type="ECO:0000313" key="4">
    <source>
        <dbReference type="EMBL" id="CAF0981763.1"/>
    </source>
</evidence>
<dbReference type="InterPro" id="IPR001753">
    <property type="entry name" value="Enoyl-CoA_hydra/iso"/>
</dbReference>